<dbReference type="AlphaFoldDB" id="A0A445MDI1"/>
<proteinExistence type="predicted"/>
<organism evidence="1">
    <name type="scientific">Ensete ventricosum</name>
    <name type="common">Abyssinian banana</name>
    <name type="synonym">Musa ensete</name>
    <dbReference type="NCBI Taxonomy" id="4639"/>
    <lineage>
        <taxon>Eukaryota</taxon>
        <taxon>Viridiplantae</taxon>
        <taxon>Streptophyta</taxon>
        <taxon>Embryophyta</taxon>
        <taxon>Tracheophyta</taxon>
        <taxon>Spermatophyta</taxon>
        <taxon>Magnoliopsida</taxon>
        <taxon>Liliopsida</taxon>
        <taxon>Zingiberales</taxon>
        <taxon>Musaceae</taxon>
        <taxon>Ensete</taxon>
    </lineage>
</organism>
<protein>
    <submittedName>
        <fullName evidence="1">Uncharacterized protein</fullName>
    </submittedName>
</protein>
<accession>A0A445MDI1</accession>
<sequence length="150" mass="16257">MPPAACCHGLCRLAVGLPIDPPEVRLAPDARPTWLNRDVAEVEVWCSDVGPPTTIGTINVDGRSTTIKTTISVLVRGSSPSVTGRVIVLRGKMDPGMSLSHRRVVTSSSWSTDYDVNLSFDQLSSVRSLIPFWMPIRVVSLFSDVIAEVP</sequence>
<dbReference type="Proteomes" id="UP000290560">
    <property type="component" value="Unassembled WGS sequence"/>
</dbReference>
<name>A0A445MDI1_ENSVE</name>
<gene>
    <name evidence="1" type="ORF">BHM03_00011813</name>
</gene>
<reference evidence="1" key="1">
    <citation type="journal article" date="2018" name="Data Brief">
        <title>Genome sequence data from 17 accessions of Ensete ventricosum, a staple food crop for millions in Ethiopia.</title>
        <authorList>
            <person name="Yemataw Z."/>
            <person name="Muzemil S."/>
            <person name="Ambachew D."/>
            <person name="Tripathi L."/>
            <person name="Tesfaye K."/>
            <person name="Chala A."/>
            <person name="Farbos A."/>
            <person name="O'Neill P."/>
            <person name="Moore K."/>
            <person name="Grant M."/>
            <person name="Studholme D.J."/>
        </authorList>
    </citation>
    <scope>NUCLEOTIDE SEQUENCE [LARGE SCALE GENOMIC DNA]</scope>
    <source>
        <tissue evidence="1">Leaf</tissue>
    </source>
</reference>
<evidence type="ECO:0000313" key="1">
    <source>
        <dbReference type="EMBL" id="RZR72258.1"/>
    </source>
</evidence>
<dbReference type="EMBL" id="KV875653">
    <property type="protein sequence ID" value="RZR72258.1"/>
    <property type="molecule type" value="Genomic_DNA"/>
</dbReference>